<dbReference type="EMBL" id="JADWOX010000005">
    <property type="protein sequence ID" value="MBI1684007.1"/>
    <property type="molecule type" value="Genomic_DNA"/>
</dbReference>
<dbReference type="SFLD" id="SFLDG01150">
    <property type="entry name" value="Main.1:_Beta-like"/>
    <property type="match status" value="1"/>
</dbReference>
<protein>
    <submittedName>
        <fullName evidence="3">Glutathione S-transferase</fullName>
    </submittedName>
</protein>
<dbReference type="CDD" id="cd03047">
    <property type="entry name" value="GST_N_2"/>
    <property type="match status" value="1"/>
</dbReference>
<organism evidence="3 4">
    <name type="scientific">Caulobacter hibisci</name>
    <dbReference type="NCBI Taxonomy" id="2035993"/>
    <lineage>
        <taxon>Bacteria</taxon>
        <taxon>Pseudomonadati</taxon>
        <taxon>Pseudomonadota</taxon>
        <taxon>Alphaproteobacteria</taxon>
        <taxon>Caulobacterales</taxon>
        <taxon>Caulobacteraceae</taxon>
        <taxon>Caulobacter</taxon>
    </lineage>
</organism>
<dbReference type="RefSeq" id="WP_198575918.1">
    <property type="nucleotide sequence ID" value="NZ_JADWOX010000005.1"/>
</dbReference>
<keyword evidence="4" id="KW-1185">Reference proteome</keyword>
<proteinExistence type="predicted"/>
<evidence type="ECO:0000259" key="2">
    <source>
        <dbReference type="PROSITE" id="PS50405"/>
    </source>
</evidence>
<dbReference type="SUPFAM" id="SSF47616">
    <property type="entry name" value="GST C-terminal domain-like"/>
    <property type="match status" value="1"/>
</dbReference>
<dbReference type="SFLD" id="SFLDS00019">
    <property type="entry name" value="Glutathione_Transferase_(cytos"/>
    <property type="match status" value="1"/>
</dbReference>
<dbReference type="PANTHER" id="PTHR44051">
    <property type="entry name" value="GLUTATHIONE S-TRANSFERASE-RELATED"/>
    <property type="match status" value="1"/>
</dbReference>
<gene>
    <name evidence="3" type="ORF">I4Q42_10030</name>
</gene>
<dbReference type="Gene3D" id="1.20.1050.10">
    <property type="match status" value="1"/>
</dbReference>
<feature type="domain" description="GST C-terminal" evidence="2">
    <location>
        <begin position="87"/>
        <end position="208"/>
    </location>
</feature>
<sequence length="208" mass="23138">MLKILGRTSSLNVRKVLWTCDELGLAYEREDWGAGYASTKDPAFLALNPNALVPVILDEHGPLWESNTICRYLASRHDIGQALLPNEPRARAGVEQWMDWQATELNTAWRYAFAGLVRRMPGFDDPEQIAASVRAWNAAMTVLERQLDRTGAFAAGEAFTLADIVLGVSVHRWAASPIDRDMLPAVAAYYVRLRGRAAFGPWALDEVP</sequence>
<evidence type="ECO:0000259" key="1">
    <source>
        <dbReference type="PROSITE" id="PS50404"/>
    </source>
</evidence>
<dbReference type="InterPro" id="IPR004045">
    <property type="entry name" value="Glutathione_S-Trfase_N"/>
</dbReference>
<evidence type="ECO:0000313" key="4">
    <source>
        <dbReference type="Proteomes" id="UP000639859"/>
    </source>
</evidence>
<comment type="caution">
    <text evidence="3">The sequence shown here is derived from an EMBL/GenBank/DDBJ whole genome shotgun (WGS) entry which is preliminary data.</text>
</comment>
<dbReference type="SUPFAM" id="SSF52833">
    <property type="entry name" value="Thioredoxin-like"/>
    <property type="match status" value="1"/>
</dbReference>
<dbReference type="InterPro" id="IPR036249">
    <property type="entry name" value="Thioredoxin-like_sf"/>
</dbReference>
<dbReference type="PANTHER" id="PTHR44051:SF19">
    <property type="entry name" value="DISULFIDE-BOND OXIDOREDUCTASE YFCG"/>
    <property type="match status" value="1"/>
</dbReference>
<evidence type="ECO:0000313" key="3">
    <source>
        <dbReference type="EMBL" id="MBI1684007.1"/>
    </source>
</evidence>
<dbReference type="Proteomes" id="UP000639859">
    <property type="component" value="Unassembled WGS sequence"/>
</dbReference>
<reference evidence="3 4" key="1">
    <citation type="submission" date="2020-11" db="EMBL/GenBank/DDBJ databases">
        <title>genome sequence of strain KACC 18849.</title>
        <authorList>
            <person name="Gao J."/>
            <person name="Zhang X."/>
        </authorList>
    </citation>
    <scope>NUCLEOTIDE SEQUENCE [LARGE SCALE GENOMIC DNA]</scope>
    <source>
        <strain evidence="3 4">KACC 18849</strain>
    </source>
</reference>
<dbReference type="PROSITE" id="PS50405">
    <property type="entry name" value="GST_CTER"/>
    <property type="match status" value="1"/>
</dbReference>
<dbReference type="Pfam" id="PF02798">
    <property type="entry name" value="GST_N"/>
    <property type="match status" value="1"/>
</dbReference>
<dbReference type="Gene3D" id="3.40.30.10">
    <property type="entry name" value="Glutaredoxin"/>
    <property type="match status" value="1"/>
</dbReference>
<name>A0ABS0SZJ4_9CAUL</name>
<dbReference type="PROSITE" id="PS50404">
    <property type="entry name" value="GST_NTER"/>
    <property type="match status" value="1"/>
</dbReference>
<dbReference type="InterPro" id="IPR036282">
    <property type="entry name" value="Glutathione-S-Trfase_C_sf"/>
</dbReference>
<dbReference type="SFLD" id="SFLDG00358">
    <property type="entry name" value="Main_(cytGST)"/>
    <property type="match status" value="1"/>
</dbReference>
<dbReference type="InterPro" id="IPR040079">
    <property type="entry name" value="Glutathione_S-Trfase"/>
</dbReference>
<dbReference type="InterPro" id="IPR010987">
    <property type="entry name" value="Glutathione-S-Trfase_C-like"/>
</dbReference>
<dbReference type="Pfam" id="PF13410">
    <property type="entry name" value="GST_C_2"/>
    <property type="match status" value="1"/>
</dbReference>
<feature type="domain" description="GST N-terminal" evidence="1">
    <location>
        <begin position="1"/>
        <end position="81"/>
    </location>
</feature>
<accession>A0ABS0SZJ4</accession>